<gene>
    <name evidence="1" type="ORF">L1987_81003</name>
</gene>
<evidence type="ECO:0000313" key="1">
    <source>
        <dbReference type="EMBL" id="KAI3687309.1"/>
    </source>
</evidence>
<comment type="caution">
    <text evidence="1">The sequence shown here is derived from an EMBL/GenBank/DDBJ whole genome shotgun (WGS) entry which is preliminary data.</text>
</comment>
<reference evidence="2" key="1">
    <citation type="journal article" date="2022" name="Mol. Ecol. Resour.">
        <title>The genomes of chicory, endive, great burdock and yacon provide insights into Asteraceae palaeo-polyploidization history and plant inulin production.</title>
        <authorList>
            <person name="Fan W."/>
            <person name="Wang S."/>
            <person name="Wang H."/>
            <person name="Wang A."/>
            <person name="Jiang F."/>
            <person name="Liu H."/>
            <person name="Zhao H."/>
            <person name="Xu D."/>
            <person name="Zhang Y."/>
        </authorList>
    </citation>
    <scope>NUCLEOTIDE SEQUENCE [LARGE SCALE GENOMIC DNA]</scope>
    <source>
        <strain evidence="2">cv. Yunnan</strain>
    </source>
</reference>
<organism evidence="1 2">
    <name type="scientific">Smallanthus sonchifolius</name>
    <dbReference type="NCBI Taxonomy" id="185202"/>
    <lineage>
        <taxon>Eukaryota</taxon>
        <taxon>Viridiplantae</taxon>
        <taxon>Streptophyta</taxon>
        <taxon>Embryophyta</taxon>
        <taxon>Tracheophyta</taxon>
        <taxon>Spermatophyta</taxon>
        <taxon>Magnoliopsida</taxon>
        <taxon>eudicotyledons</taxon>
        <taxon>Gunneridae</taxon>
        <taxon>Pentapetalae</taxon>
        <taxon>asterids</taxon>
        <taxon>campanulids</taxon>
        <taxon>Asterales</taxon>
        <taxon>Asteraceae</taxon>
        <taxon>Asteroideae</taxon>
        <taxon>Heliantheae alliance</taxon>
        <taxon>Millerieae</taxon>
        <taxon>Smallanthus</taxon>
    </lineage>
</organism>
<keyword evidence="2" id="KW-1185">Reference proteome</keyword>
<proteinExistence type="predicted"/>
<sequence length="361" mass="40968">MNPKLENLWEEVRELTLGTTPQIDRLHTPPTPLQFLRHYLSQNKPFILSASSATTLQWPATTLWTSTSYLLHTLSSSTVSLHLTPSGQADSLTPHPSNPKSLCFASAHVQRTLFSDAVDAINASNKKDLSTGFVAYAQQQNDCFRGEYGALAGECDSDVAWATEAIGGLPEAVNLWIGNELSETSFHKDHYENVYAVVTGEKHFVLLPPTDVHRMYIREYPAAKYIYSEETGEFKLEIENPLRHVPWCSVNPYPLPENLEKEMSKFPLYYNGPKPFEVTVKAGEILYLPSMWFHHVRQTPDSRGLTIAVNYWYDMQFDIKYAYFNFLQSLPAPQEPTSHNPLTNENASDEDENNREESAFL</sequence>
<reference evidence="1 2" key="2">
    <citation type="journal article" date="2022" name="Mol. Ecol. Resour.">
        <title>The genomes of chicory, endive, great burdock and yacon provide insights into Asteraceae paleo-polyploidization history and plant inulin production.</title>
        <authorList>
            <person name="Fan W."/>
            <person name="Wang S."/>
            <person name="Wang H."/>
            <person name="Wang A."/>
            <person name="Jiang F."/>
            <person name="Liu H."/>
            <person name="Zhao H."/>
            <person name="Xu D."/>
            <person name="Zhang Y."/>
        </authorList>
    </citation>
    <scope>NUCLEOTIDE SEQUENCE [LARGE SCALE GENOMIC DNA]</scope>
    <source>
        <strain evidence="2">cv. Yunnan</strain>
        <tissue evidence="1">Leaves</tissue>
    </source>
</reference>
<protein>
    <submittedName>
        <fullName evidence="1">Uncharacterized protein</fullName>
    </submittedName>
</protein>
<name>A0ACB8YQU4_9ASTR</name>
<dbReference type="Proteomes" id="UP001056120">
    <property type="component" value="Linkage Group LG27"/>
</dbReference>
<evidence type="ECO:0000313" key="2">
    <source>
        <dbReference type="Proteomes" id="UP001056120"/>
    </source>
</evidence>
<dbReference type="EMBL" id="CM042044">
    <property type="protein sequence ID" value="KAI3687309.1"/>
    <property type="molecule type" value="Genomic_DNA"/>
</dbReference>
<accession>A0ACB8YQU4</accession>